<keyword evidence="1" id="KW-0723">Serine/threonine-protein kinase</keyword>
<dbReference type="Pfam" id="PF13581">
    <property type="entry name" value="HATPase_c_2"/>
    <property type="match status" value="1"/>
</dbReference>
<dbReference type="SUPFAM" id="SSF55874">
    <property type="entry name" value="ATPase domain of HSP90 chaperone/DNA topoisomerase II/histidine kinase"/>
    <property type="match status" value="1"/>
</dbReference>
<keyword evidence="1" id="KW-0808">Transferase</keyword>
<proteinExistence type="predicted"/>
<dbReference type="InterPro" id="IPR036890">
    <property type="entry name" value="HATPase_C_sf"/>
</dbReference>
<name>A0ABP5XDD2_9ACTN</name>
<dbReference type="Gene3D" id="3.30.565.10">
    <property type="entry name" value="Histidine kinase-like ATPase, C-terminal domain"/>
    <property type="match status" value="1"/>
</dbReference>
<keyword evidence="4" id="KW-1185">Reference proteome</keyword>
<dbReference type="PANTHER" id="PTHR35526:SF3">
    <property type="entry name" value="ANTI-SIGMA-F FACTOR RSBW"/>
    <property type="match status" value="1"/>
</dbReference>
<dbReference type="EMBL" id="BAAARW010000038">
    <property type="protein sequence ID" value="GAA2450608.1"/>
    <property type="molecule type" value="Genomic_DNA"/>
</dbReference>
<dbReference type="Proteomes" id="UP001501231">
    <property type="component" value="Unassembled WGS sequence"/>
</dbReference>
<evidence type="ECO:0000313" key="4">
    <source>
        <dbReference type="Proteomes" id="UP001501231"/>
    </source>
</evidence>
<feature type="domain" description="Histidine kinase/HSP90-like ATPase" evidence="2">
    <location>
        <begin position="20"/>
        <end position="129"/>
    </location>
</feature>
<comment type="caution">
    <text evidence="3">The sequence shown here is derived from an EMBL/GenBank/DDBJ whole genome shotgun (WGS) entry which is preliminary data.</text>
</comment>
<dbReference type="InterPro" id="IPR050267">
    <property type="entry name" value="Anti-sigma-factor_SerPK"/>
</dbReference>
<dbReference type="CDD" id="cd16936">
    <property type="entry name" value="HATPase_RsbW-like"/>
    <property type="match status" value="1"/>
</dbReference>
<evidence type="ECO:0000256" key="1">
    <source>
        <dbReference type="ARBA" id="ARBA00022527"/>
    </source>
</evidence>
<dbReference type="InterPro" id="IPR003594">
    <property type="entry name" value="HATPase_dom"/>
</dbReference>
<dbReference type="PANTHER" id="PTHR35526">
    <property type="entry name" value="ANTI-SIGMA-F FACTOR RSBW-RELATED"/>
    <property type="match status" value="1"/>
</dbReference>
<evidence type="ECO:0000313" key="3">
    <source>
        <dbReference type="EMBL" id="GAA2450608.1"/>
    </source>
</evidence>
<accession>A0ABP5XDD2</accession>
<keyword evidence="1" id="KW-0418">Kinase</keyword>
<dbReference type="RefSeq" id="WP_344596502.1">
    <property type="nucleotide sequence ID" value="NZ_BAAARW010000038.1"/>
</dbReference>
<sequence length="148" mass="16747">MTSVTAIRPPHLELSLTVDRSEVSRARRAAARALKDLGYPELVENAQLIVSELVTNALHLTDNRLSHLSRDYVAQSRVRFQVHENDGHPAVEVWDAFPDEIPLVLSPGSIAEQGRGLHIVAHLAKEWGYVLRTDEIRRTWKCVWAVLR</sequence>
<gene>
    <name evidence="3" type="ORF">GCM10010191_80740</name>
</gene>
<organism evidence="3 4">
    <name type="scientific">Actinomadura vinacea</name>
    <dbReference type="NCBI Taxonomy" id="115336"/>
    <lineage>
        <taxon>Bacteria</taxon>
        <taxon>Bacillati</taxon>
        <taxon>Actinomycetota</taxon>
        <taxon>Actinomycetes</taxon>
        <taxon>Streptosporangiales</taxon>
        <taxon>Thermomonosporaceae</taxon>
        <taxon>Actinomadura</taxon>
    </lineage>
</organism>
<protein>
    <recommendedName>
        <fullName evidence="2">Histidine kinase/HSP90-like ATPase domain-containing protein</fullName>
    </recommendedName>
</protein>
<reference evidence="4" key="1">
    <citation type="journal article" date="2019" name="Int. J. Syst. Evol. Microbiol.">
        <title>The Global Catalogue of Microorganisms (GCM) 10K type strain sequencing project: providing services to taxonomists for standard genome sequencing and annotation.</title>
        <authorList>
            <consortium name="The Broad Institute Genomics Platform"/>
            <consortium name="The Broad Institute Genome Sequencing Center for Infectious Disease"/>
            <person name="Wu L."/>
            <person name="Ma J."/>
        </authorList>
    </citation>
    <scope>NUCLEOTIDE SEQUENCE [LARGE SCALE GENOMIC DNA]</scope>
    <source>
        <strain evidence="4">JCM 3325</strain>
    </source>
</reference>
<evidence type="ECO:0000259" key="2">
    <source>
        <dbReference type="Pfam" id="PF13581"/>
    </source>
</evidence>